<accession>A0A369VU32</accession>
<dbReference type="AlphaFoldDB" id="A0A369VU32"/>
<sequence length="298" mass="32388">MDDDPLSEVLALVKPRFSVAAALDAGGRWSIQFPGENQIRLQAVMSGDCWLEADDLAQPIRLNAGDCFLSVAGRFRLAGDLAAPSVPAYPIFAAKRGGVAVHQGGGAFLGLGCLFALDDAHARLLAELLPRTMLIESARAQARLRTLLDRMFEEARTPRPGSRLAMQHLSQMILIEALRLHMADDMAPATGWLAAFRDRRLAPVLAAVHHRPDHRWTLQALAACAGMSRTSFAACFREMVGLAPIEYLTRWRMLRAADALRTGSDSVAEIARAAGYASESAFGVAFKRVMGRSPRRGI</sequence>
<dbReference type="InterPro" id="IPR018060">
    <property type="entry name" value="HTH_AraC"/>
</dbReference>
<keyword evidence="1" id="KW-0805">Transcription regulation</keyword>
<proteinExistence type="predicted"/>
<dbReference type="PANTHER" id="PTHR46796:SF7">
    <property type="entry name" value="ARAC FAMILY TRANSCRIPTIONAL REGULATOR"/>
    <property type="match status" value="1"/>
</dbReference>
<evidence type="ECO:0000313" key="5">
    <source>
        <dbReference type="EMBL" id="RDE05593.1"/>
    </source>
</evidence>
<organism evidence="5 6">
    <name type="scientific">Sphingomonas aracearum</name>
    <dbReference type="NCBI Taxonomy" id="2283317"/>
    <lineage>
        <taxon>Bacteria</taxon>
        <taxon>Pseudomonadati</taxon>
        <taxon>Pseudomonadota</taxon>
        <taxon>Alphaproteobacteria</taxon>
        <taxon>Sphingomonadales</taxon>
        <taxon>Sphingomonadaceae</taxon>
        <taxon>Sphingomonas</taxon>
    </lineage>
</organism>
<dbReference type="Proteomes" id="UP000253918">
    <property type="component" value="Unassembled WGS sequence"/>
</dbReference>
<name>A0A369VU32_9SPHN</name>
<dbReference type="OrthoDB" id="9802263at2"/>
<dbReference type="RefSeq" id="WP_114687662.1">
    <property type="nucleotide sequence ID" value="NZ_QQNB01000002.1"/>
</dbReference>
<dbReference type="Pfam" id="PF12833">
    <property type="entry name" value="HTH_18"/>
    <property type="match status" value="1"/>
</dbReference>
<dbReference type="InterPro" id="IPR009057">
    <property type="entry name" value="Homeodomain-like_sf"/>
</dbReference>
<dbReference type="Gene3D" id="1.10.10.60">
    <property type="entry name" value="Homeodomain-like"/>
    <property type="match status" value="2"/>
</dbReference>
<dbReference type="GO" id="GO:0003700">
    <property type="term" value="F:DNA-binding transcription factor activity"/>
    <property type="evidence" value="ECO:0007669"/>
    <property type="project" value="InterPro"/>
</dbReference>
<evidence type="ECO:0000259" key="4">
    <source>
        <dbReference type="PROSITE" id="PS01124"/>
    </source>
</evidence>
<dbReference type="GO" id="GO:0043565">
    <property type="term" value="F:sequence-specific DNA binding"/>
    <property type="evidence" value="ECO:0007669"/>
    <property type="project" value="InterPro"/>
</dbReference>
<dbReference type="InterPro" id="IPR050204">
    <property type="entry name" value="AraC_XylS_family_regulators"/>
</dbReference>
<gene>
    <name evidence="5" type="ORF">DVW87_10195</name>
</gene>
<dbReference type="PANTHER" id="PTHR46796">
    <property type="entry name" value="HTH-TYPE TRANSCRIPTIONAL ACTIVATOR RHAS-RELATED"/>
    <property type="match status" value="1"/>
</dbReference>
<evidence type="ECO:0000256" key="1">
    <source>
        <dbReference type="ARBA" id="ARBA00023015"/>
    </source>
</evidence>
<dbReference type="PROSITE" id="PS00041">
    <property type="entry name" value="HTH_ARAC_FAMILY_1"/>
    <property type="match status" value="1"/>
</dbReference>
<feature type="domain" description="HTH araC/xylS-type" evidence="4">
    <location>
        <begin position="202"/>
        <end position="298"/>
    </location>
</feature>
<keyword evidence="2" id="KW-0238">DNA-binding</keyword>
<dbReference type="PROSITE" id="PS01124">
    <property type="entry name" value="HTH_ARAC_FAMILY_2"/>
    <property type="match status" value="1"/>
</dbReference>
<dbReference type="InterPro" id="IPR032783">
    <property type="entry name" value="AraC_lig"/>
</dbReference>
<evidence type="ECO:0000313" key="6">
    <source>
        <dbReference type="Proteomes" id="UP000253918"/>
    </source>
</evidence>
<dbReference type="SUPFAM" id="SSF46689">
    <property type="entry name" value="Homeodomain-like"/>
    <property type="match status" value="2"/>
</dbReference>
<comment type="caution">
    <text evidence="5">The sequence shown here is derived from an EMBL/GenBank/DDBJ whole genome shotgun (WGS) entry which is preliminary data.</text>
</comment>
<reference evidence="5 6" key="1">
    <citation type="submission" date="2018-07" db="EMBL/GenBank/DDBJ databases">
        <title>a novel species of Sphingomonas isolated from the rhizosphere soil of Araceae plant.</title>
        <authorList>
            <person name="Zhiyong W."/>
            <person name="Qinglan Z."/>
            <person name="Zhiwei F."/>
            <person name="Ding X."/>
            <person name="Gejiao W."/>
            <person name="Shixue Z."/>
        </authorList>
    </citation>
    <scope>NUCLEOTIDE SEQUENCE [LARGE SCALE GENOMIC DNA]</scope>
    <source>
        <strain evidence="5 6">WZY 27</strain>
    </source>
</reference>
<keyword evidence="6" id="KW-1185">Reference proteome</keyword>
<protein>
    <submittedName>
        <fullName evidence="5">AraC family transcriptional regulator</fullName>
    </submittedName>
</protein>
<evidence type="ECO:0000256" key="2">
    <source>
        <dbReference type="ARBA" id="ARBA00023125"/>
    </source>
</evidence>
<dbReference type="InterPro" id="IPR018062">
    <property type="entry name" value="HTH_AraC-typ_CS"/>
</dbReference>
<dbReference type="EMBL" id="QQNB01000002">
    <property type="protein sequence ID" value="RDE05593.1"/>
    <property type="molecule type" value="Genomic_DNA"/>
</dbReference>
<dbReference type="SMART" id="SM00342">
    <property type="entry name" value="HTH_ARAC"/>
    <property type="match status" value="1"/>
</dbReference>
<keyword evidence="3" id="KW-0804">Transcription</keyword>
<evidence type="ECO:0000256" key="3">
    <source>
        <dbReference type="ARBA" id="ARBA00023163"/>
    </source>
</evidence>
<dbReference type="Pfam" id="PF12852">
    <property type="entry name" value="Cupin_6"/>
    <property type="match status" value="1"/>
</dbReference>